<protein>
    <submittedName>
        <fullName evidence="2">Uncharacterized protein</fullName>
    </submittedName>
</protein>
<evidence type="ECO:0000313" key="2">
    <source>
        <dbReference type="EMBL" id="MVM30237.1"/>
    </source>
</evidence>
<dbReference type="EMBL" id="WPIN01000003">
    <property type="protein sequence ID" value="MVM30237.1"/>
    <property type="molecule type" value="Genomic_DNA"/>
</dbReference>
<keyword evidence="3" id="KW-1185">Reference proteome</keyword>
<keyword evidence="1" id="KW-0812">Transmembrane</keyword>
<keyword evidence="1" id="KW-0472">Membrane</keyword>
<dbReference type="Proteomes" id="UP000436006">
    <property type="component" value="Unassembled WGS sequence"/>
</dbReference>
<proteinExistence type="predicted"/>
<dbReference type="AlphaFoldDB" id="A0A7K1S8W9"/>
<feature type="transmembrane region" description="Helical" evidence="1">
    <location>
        <begin position="30"/>
        <end position="48"/>
    </location>
</feature>
<sequence length="76" mass="8914">MKLSEILLLSAAAGFLILWVAEYQRTTFADSYWLLMLGVGFLFAFQYIKNKRLEREKAVSPTIKQMVADRKKNRKR</sequence>
<keyword evidence="1" id="KW-1133">Transmembrane helix</keyword>
<evidence type="ECO:0000256" key="1">
    <source>
        <dbReference type="SAM" id="Phobius"/>
    </source>
</evidence>
<organism evidence="2 3">
    <name type="scientific">Spirosoma arboris</name>
    <dbReference type="NCBI Taxonomy" id="2682092"/>
    <lineage>
        <taxon>Bacteria</taxon>
        <taxon>Pseudomonadati</taxon>
        <taxon>Bacteroidota</taxon>
        <taxon>Cytophagia</taxon>
        <taxon>Cytophagales</taxon>
        <taxon>Cytophagaceae</taxon>
        <taxon>Spirosoma</taxon>
    </lineage>
</organism>
<reference evidence="2 3" key="1">
    <citation type="submission" date="2019-12" db="EMBL/GenBank/DDBJ databases">
        <title>Spirosoma sp. HMF4905 genome sequencing and assembly.</title>
        <authorList>
            <person name="Kang H."/>
            <person name="Cha I."/>
            <person name="Kim H."/>
            <person name="Joh K."/>
        </authorList>
    </citation>
    <scope>NUCLEOTIDE SEQUENCE [LARGE SCALE GENOMIC DNA]</scope>
    <source>
        <strain evidence="2 3">HMF4905</strain>
    </source>
</reference>
<accession>A0A7K1S8W9</accession>
<comment type="caution">
    <text evidence="2">The sequence shown here is derived from an EMBL/GenBank/DDBJ whole genome shotgun (WGS) entry which is preliminary data.</text>
</comment>
<evidence type="ECO:0000313" key="3">
    <source>
        <dbReference type="Proteomes" id="UP000436006"/>
    </source>
</evidence>
<gene>
    <name evidence="2" type="ORF">GO755_09340</name>
</gene>
<name>A0A7K1S8W9_9BACT</name>